<dbReference type="AlphaFoldDB" id="A0A9Q8VC52"/>
<gene>
    <name evidence="1" type="ORF">JDV02_005816</name>
</gene>
<dbReference type="Proteomes" id="UP000829364">
    <property type="component" value="Chromosome 5"/>
</dbReference>
<evidence type="ECO:0000313" key="1">
    <source>
        <dbReference type="EMBL" id="UNI19641.1"/>
    </source>
</evidence>
<sequence>MVSSISLGLSDPDDCKSEVDIANTLQDLVNGATDSASGARDIDKVVVDECRQTDNPRPSGWQRYLWDCLGKAAMAVPADHPGQDRLVELLRELQRLPRHEVPEKVGDELFHKELWVLAPENKYDGFEQQLWELDQGTFTATQQVERSEAIAASYVNFSAFLARLLAGAVVEATRLSALIRPSPFATVNPLTSAAYADASEAARHYEPWASAAAQWILRAADALHEMCEGETLIEIGRQKWTPALWDGWKSRFAAVAKTEQFGGRARELASAALERMAEAESKGVTTNVGDKFGFMSLKE</sequence>
<dbReference type="Pfam" id="PF12311">
    <property type="entry name" value="DUF3632"/>
    <property type="match status" value="1"/>
</dbReference>
<proteinExistence type="predicted"/>
<protein>
    <submittedName>
        <fullName evidence="1">Uncharacterized protein</fullName>
    </submittedName>
</protein>
<dbReference type="RefSeq" id="XP_047843122.1">
    <property type="nucleotide sequence ID" value="XM_047987138.1"/>
</dbReference>
<dbReference type="PANTHER" id="PTHR38797">
    <property type="entry name" value="NUCLEAR PORE COMPLEX PROTEIN NUP85-RELATED"/>
    <property type="match status" value="1"/>
</dbReference>
<dbReference type="EMBL" id="CP086358">
    <property type="protein sequence ID" value="UNI19641.1"/>
    <property type="molecule type" value="Genomic_DNA"/>
</dbReference>
<dbReference type="PANTHER" id="PTHR38797:SF4">
    <property type="entry name" value="NUCLEAR PORE COMPLEX PROTEIN NUP85"/>
    <property type="match status" value="1"/>
</dbReference>
<name>A0A9Q8VC52_9HYPO</name>
<evidence type="ECO:0000313" key="2">
    <source>
        <dbReference type="Proteomes" id="UP000829364"/>
    </source>
</evidence>
<accession>A0A9Q8VC52</accession>
<dbReference type="InterPro" id="IPR053204">
    <property type="entry name" value="Oxopyrrolidines_Biosynth-assoc"/>
</dbReference>
<dbReference type="OrthoDB" id="3350591at2759"/>
<dbReference type="KEGG" id="ptkz:JDV02_005816"/>
<keyword evidence="2" id="KW-1185">Reference proteome</keyword>
<reference evidence="1" key="1">
    <citation type="submission" date="2021-11" db="EMBL/GenBank/DDBJ databases">
        <title>Purpureocillium_takamizusanense_genome.</title>
        <authorList>
            <person name="Nguyen N.-H."/>
        </authorList>
    </citation>
    <scope>NUCLEOTIDE SEQUENCE</scope>
    <source>
        <strain evidence="1">PT3</strain>
    </source>
</reference>
<dbReference type="GeneID" id="72067765"/>
<dbReference type="InterPro" id="IPR022085">
    <property type="entry name" value="OpdG"/>
</dbReference>
<organism evidence="1 2">
    <name type="scientific">Purpureocillium takamizusanense</name>
    <dbReference type="NCBI Taxonomy" id="2060973"/>
    <lineage>
        <taxon>Eukaryota</taxon>
        <taxon>Fungi</taxon>
        <taxon>Dikarya</taxon>
        <taxon>Ascomycota</taxon>
        <taxon>Pezizomycotina</taxon>
        <taxon>Sordariomycetes</taxon>
        <taxon>Hypocreomycetidae</taxon>
        <taxon>Hypocreales</taxon>
        <taxon>Ophiocordycipitaceae</taxon>
        <taxon>Purpureocillium</taxon>
    </lineage>
</organism>